<keyword evidence="1 4" id="KW-0808">Transferase</keyword>
<dbReference type="InterPro" id="IPR014729">
    <property type="entry name" value="Rossmann-like_a/b/a_fold"/>
</dbReference>
<evidence type="ECO:0000259" key="3">
    <source>
        <dbReference type="Pfam" id="PF01467"/>
    </source>
</evidence>
<dbReference type="Proteomes" id="UP000243978">
    <property type="component" value="Unassembled WGS sequence"/>
</dbReference>
<dbReference type="NCBIfam" id="TIGR00125">
    <property type="entry name" value="cyt_tran_rel"/>
    <property type="match status" value="1"/>
</dbReference>
<name>A0A2T6BME5_9RHOB</name>
<protein>
    <submittedName>
        <fullName evidence="4">Glycerol-3-phosphate cytidylyltransferase</fullName>
    </submittedName>
</protein>
<reference evidence="4 5" key="1">
    <citation type="submission" date="2018-04" db="EMBL/GenBank/DDBJ databases">
        <title>Genomic Encyclopedia of Archaeal and Bacterial Type Strains, Phase II (KMG-II): from individual species to whole genera.</title>
        <authorList>
            <person name="Goeker M."/>
        </authorList>
    </citation>
    <scope>NUCLEOTIDE SEQUENCE [LARGE SCALE GENOMIC DNA]</scope>
    <source>
        <strain evidence="4 5">DSM 100977</strain>
    </source>
</reference>
<evidence type="ECO:0000256" key="1">
    <source>
        <dbReference type="ARBA" id="ARBA00022679"/>
    </source>
</evidence>
<accession>A0A2T6BME5</accession>
<feature type="domain" description="Cytidyltransferase-like" evidence="3">
    <location>
        <begin position="9"/>
        <end position="127"/>
    </location>
</feature>
<evidence type="ECO:0000313" key="5">
    <source>
        <dbReference type="Proteomes" id="UP000243978"/>
    </source>
</evidence>
<dbReference type="OrthoDB" id="9802794at2"/>
<evidence type="ECO:0000313" key="4">
    <source>
        <dbReference type="EMBL" id="PTX57250.1"/>
    </source>
</evidence>
<dbReference type="Gene3D" id="3.40.50.620">
    <property type="entry name" value="HUPs"/>
    <property type="match status" value="1"/>
</dbReference>
<sequence>MANKPRTVLTYGTFDLFHVGHVRLLERLSALGDRLVVGCSSDEFNAIKGKTCVMPYEDRATILRACRFVDDVFPECSWDQKPLDVQRLEADIFAMGSDWTGKFDELSAYCEVVYLPRTDGVSTTKLKNIVVERSAAPKGASERRAARA</sequence>
<keyword evidence="2 4" id="KW-0548">Nucleotidyltransferase</keyword>
<dbReference type="EMBL" id="QBKS01000001">
    <property type="protein sequence ID" value="PTX57250.1"/>
    <property type="molecule type" value="Genomic_DNA"/>
</dbReference>
<organism evidence="4 5">
    <name type="scientific">Litoreibacter ponti</name>
    <dbReference type="NCBI Taxonomy" id="1510457"/>
    <lineage>
        <taxon>Bacteria</taxon>
        <taxon>Pseudomonadati</taxon>
        <taxon>Pseudomonadota</taxon>
        <taxon>Alphaproteobacteria</taxon>
        <taxon>Rhodobacterales</taxon>
        <taxon>Roseobacteraceae</taxon>
        <taxon>Litoreibacter</taxon>
    </lineage>
</organism>
<dbReference type="SUPFAM" id="SSF52374">
    <property type="entry name" value="Nucleotidylyl transferase"/>
    <property type="match status" value="1"/>
</dbReference>
<dbReference type="AlphaFoldDB" id="A0A2T6BME5"/>
<dbReference type="RefSeq" id="WP_107845367.1">
    <property type="nucleotide sequence ID" value="NZ_QBKS01000001.1"/>
</dbReference>
<dbReference type="Pfam" id="PF01467">
    <property type="entry name" value="CTP_transf_like"/>
    <property type="match status" value="1"/>
</dbReference>
<proteinExistence type="predicted"/>
<dbReference type="PANTHER" id="PTHR43793:SF1">
    <property type="entry name" value="FAD SYNTHASE"/>
    <property type="match status" value="1"/>
</dbReference>
<keyword evidence="5" id="KW-1185">Reference proteome</keyword>
<dbReference type="GO" id="GO:0016779">
    <property type="term" value="F:nucleotidyltransferase activity"/>
    <property type="evidence" value="ECO:0007669"/>
    <property type="project" value="UniProtKB-KW"/>
</dbReference>
<dbReference type="PANTHER" id="PTHR43793">
    <property type="entry name" value="FAD SYNTHASE"/>
    <property type="match status" value="1"/>
</dbReference>
<evidence type="ECO:0000256" key="2">
    <source>
        <dbReference type="ARBA" id="ARBA00022695"/>
    </source>
</evidence>
<dbReference type="InterPro" id="IPR050385">
    <property type="entry name" value="Archaeal_FAD_synthase"/>
</dbReference>
<comment type="caution">
    <text evidence="4">The sequence shown here is derived from an EMBL/GenBank/DDBJ whole genome shotgun (WGS) entry which is preliminary data.</text>
</comment>
<gene>
    <name evidence="4" type="ORF">C8N43_1916</name>
</gene>
<dbReference type="InterPro" id="IPR004821">
    <property type="entry name" value="Cyt_trans-like"/>
</dbReference>